<dbReference type="AlphaFoldDB" id="A0A811RND6"/>
<evidence type="ECO:0000313" key="3">
    <source>
        <dbReference type="Proteomes" id="UP000604825"/>
    </source>
</evidence>
<feature type="region of interest" description="Disordered" evidence="1">
    <location>
        <begin position="32"/>
        <end position="64"/>
    </location>
</feature>
<accession>A0A811RND6</accession>
<evidence type="ECO:0000313" key="2">
    <source>
        <dbReference type="EMBL" id="CAD6271384.1"/>
    </source>
</evidence>
<evidence type="ECO:0000256" key="1">
    <source>
        <dbReference type="SAM" id="MobiDB-lite"/>
    </source>
</evidence>
<name>A0A811RND6_9POAL</name>
<comment type="caution">
    <text evidence="2">The sequence shown here is derived from an EMBL/GenBank/DDBJ whole genome shotgun (WGS) entry which is preliminary data.</text>
</comment>
<gene>
    <name evidence="2" type="ORF">NCGR_LOCUS54670</name>
</gene>
<dbReference type="Proteomes" id="UP000604825">
    <property type="component" value="Unassembled WGS sequence"/>
</dbReference>
<keyword evidence="3" id="KW-1185">Reference proteome</keyword>
<dbReference type="EMBL" id="CAJGYO010000016">
    <property type="protein sequence ID" value="CAD6271384.1"/>
    <property type="molecule type" value="Genomic_DNA"/>
</dbReference>
<proteinExistence type="predicted"/>
<protein>
    <submittedName>
        <fullName evidence="2">Uncharacterized protein</fullName>
    </submittedName>
</protein>
<sequence>MVRGVAEITDKARHSRGFSGVVLQRTEANVSSRKAQGLVAGQTDCAEQDKGKKMSTDTVPHGNKQQRIDLKSRYDTGAWWAAPGTGAASGREIGAASYRYSYRYRGEVKVSSLLSQGLKDNLHVFGSTESERKFSCKATE</sequence>
<organism evidence="2 3">
    <name type="scientific">Miscanthus lutarioriparius</name>
    <dbReference type="NCBI Taxonomy" id="422564"/>
    <lineage>
        <taxon>Eukaryota</taxon>
        <taxon>Viridiplantae</taxon>
        <taxon>Streptophyta</taxon>
        <taxon>Embryophyta</taxon>
        <taxon>Tracheophyta</taxon>
        <taxon>Spermatophyta</taxon>
        <taxon>Magnoliopsida</taxon>
        <taxon>Liliopsida</taxon>
        <taxon>Poales</taxon>
        <taxon>Poaceae</taxon>
        <taxon>PACMAD clade</taxon>
        <taxon>Panicoideae</taxon>
        <taxon>Andropogonodae</taxon>
        <taxon>Andropogoneae</taxon>
        <taxon>Saccharinae</taxon>
        <taxon>Miscanthus</taxon>
    </lineage>
</organism>
<reference evidence="2" key="1">
    <citation type="submission" date="2020-10" db="EMBL/GenBank/DDBJ databases">
        <authorList>
            <person name="Han B."/>
            <person name="Lu T."/>
            <person name="Zhao Q."/>
            <person name="Huang X."/>
            <person name="Zhao Y."/>
        </authorList>
    </citation>
    <scope>NUCLEOTIDE SEQUENCE</scope>
</reference>